<protein>
    <submittedName>
        <fullName evidence="3">Glycosyltransferase family 1 protein</fullName>
    </submittedName>
</protein>
<dbReference type="Pfam" id="PF13439">
    <property type="entry name" value="Glyco_transf_4"/>
    <property type="match status" value="1"/>
</dbReference>
<dbReference type="Gene3D" id="3.40.50.2000">
    <property type="entry name" value="Glycogen Phosphorylase B"/>
    <property type="match status" value="2"/>
</dbReference>
<feature type="domain" description="Glycosyl transferase family 1" evidence="1">
    <location>
        <begin position="196"/>
        <end position="352"/>
    </location>
</feature>
<comment type="caution">
    <text evidence="3">The sequence shown here is derived from an EMBL/GenBank/DDBJ whole genome shotgun (WGS) entry which is preliminary data.</text>
</comment>
<dbReference type="AlphaFoldDB" id="A0A2S7ZAT1"/>
<evidence type="ECO:0000313" key="3">
    <source>
        <dbReference type="EMBL" id="PQL20398.1"/>
    </source>
</evidence>
<accession>A0A2S7ZAT1</accession>
<name>A0A2S7ZAT1_9FIRM</name>
<dbReference type="GO" id="GO:0016757">
    <property type="term" value="F:glycosyltransferase activity"/>
    <property type="evidence" value="ECO:0007669"/>
    <property type="project" value="InterPro"/>
</dbReference>
<dbReference type="SUPFAM" id="SSF53756">
    <property type="entry name" value="UDP-Glycosyltransferase/glycogen phosphorylase"/>
    <property type="match status" value="1"/>
</dbReference>
<keyword evidence="4" id="KW-1185">Reference proteome</keyword>
<sequence>MNVVLLIKDFAIGKKFDKSGMPNQSGGERHGLNHAKELIRLGHHVTIMAKKKYWFTKFRELYDGCIDLVRLHGSIRWFEILMCLVTTHRNIDAFYIIGTPKFSVWAIAYAKLTGKPVTLALTGKAELFRKDTSFRNRLFSSCDQYIATTHEIYDGFISLGHIDRRKISIIPHGIDVHRYQYVKSVEREVAKCNVHLDSSEPVLLFCARVAKNKGILVALDVWKKLHIKYPKATFYIVGGGENYLLDQARQVSLECDNSIIVTGEVDYVEYYHRLADVYIFPSEHEGLPTSLLEVMSSGLPTVCSDIGGCNDLIINDRTGYRVSTTDVDSYVKYISKLFDNSLLRYELGRRASEYVKTYCSYDVVSKEMELTVTNQRKVPIDMLKVKP</sequence>
<dbReference type="PANTHER" id="PTHR12526">
    <property type="entry name" value="GLYCOSYLTRANSFERASE"/>
    <property type="match status" value="1"/>
</dbReference>
<dbReference type="STRING" id="1298594.GCA_001312465_01890"/>
<dbReference type="InterPro" id="IPR001296">
    <property type="entry name" value="Glyco_trans_1"/>
</dbReference>
<dbReference type="CDD" id="cd03801">
    <property type="entry name" value="GT4_PimA-like"/>
    <property type="match status" value="1"/>
</dbReference>
<reference evidence="3 4" key="1">
    <citation type="submission" date="2018-01" db="EMBL/GenBank/DDBJ databases">
        <title>Draft genome sequences of clinical isolates and type strains of oral Veillonella including Veillonella infantum sp., nov.</title>
        <authorList>
            <person name="Mashima I."/>
            <person name="Liao Y.-C."/>
            <person name="Sabharwal A."/>
            <person name="Haase E.M."/>
            <person name="Nakazawa F."/>
            <person name="Scannapieco F.A."/>
        </authorList>
    </citation>
    <scope>NUCLEOTIDE SEQUENCE [LARGE SCALE GENOMIC DNA]</scope>
    <source>
        <strain evidence="3 4">JCM 15641</strain>
    </source>
</reference>
<organism evidence="3 4">
    <name type="scientific">Veillonella denticariosi JCM 15641</name>
    <dbReference type="NCBI Taxonomy" id="1298594"/>
    <lineage>
        <taxon>Bacteria</taxon>
        <taxon>Bacillati</taxon>
        <taxon>Bacillota</taxon>
        <taxon>Negativicutes</taxon>
        <taxon>Veillonellales</taxon>
        <taxon>Veillonellaceae</taxon>
        <taxon>Veillonella</taxon>
    </lineage>
</organism>
<dbReference type="Pfam" id="PF00534">
    <property type="entry name" value="Glycos_transf_1"/>
    <property type="match status" value="1"/>
</dbReference>
<evidence type="ECO:0000313" key="4">
    <source>
        <dbReference type="Proteomes" id="UP000237916"/>
    </source>
</evidence>
<keyword evidence="3" id="KW-0808">Transferase</keyword>
<dbReference type="InterPro" id="IPR028098">
    <property type="entry name" value="Glyco_trans_4-like_N"/>
</dbReference>
<evidence type="ECO:0000259" key="1">
    <source>
        <dbReference type="Pfam" id="PF00534"/>
    </source>
</evidence>
<evidence type="ECO:0000259" key="2">
    <source>
        <dbReference type="Pfam" id="PF13439"/>
    </source>
</evidence>
<dbReference type="RefSeq" id="WP_105090896.1">
    <property type="nucleotide sequence ID" value="NZ_PPDB01000003.1"/>
</dbReference>
<proteinExistence type="predicted"/>
<dbReference type="EMBL" id="PPDB01000003">
    <property type="protein sequence ID" value="PQL20398.1"/>
    <property type="molecule type" value="Genomic_DNA"/>
</dbReference>
<dbReference type="Proteomes" id="UP000237916">
    <property type="component" value="Unassembled WGS sequence"/>
</dbReference>
<dbReference type="OrthoDB" id="9768685at2"/>
<feature type="domain" description="Glycosyltransferase subfamily 4-like N-terminal" evidence="2">
    <location>
        <begin position="25"/>
        <end position="178"/>
    </location>
</feature>
<gene>
    <name evidence="3" type="ORF">VEHSUH05_04855</name>
</gene>